<dbReference type="Proteomes" id="UP000248405">
    <property type="component" value="Unassembled WGS sequence"/>
</dbReference>
<dbReference type="GeneID" id="37209971"/>
<gene>
    <name evidence="2" type="ORF">BO88DRAFT_399714</name>
</gene>
<name>A0A319BS46_ASPVC</name>
<sequence>MQERCRRWQRGVPEACWGSDEKEVAGVQTINESHDAIAGSNEKTEMRRRKKDERLEEEGKRIRKRERGCVKREGVSRKLEGAPTGGGKKGRPAVELNKRHSRFHHPRLQGAHGSTLLENIIIISLEGW</sequence>
<proteinExistence type="predicted"/>
<reference evidence="2" key="1">
    <citation type="submission" date="2016-12" db="EMBL/GenBank/DDBJ databases">
        <title>The genomes of Aspergillus section Nigri reveals drivers in fungal speciation.</title>
        <authorList>
            <consortium name="DOE Joint Genome Institute"/>
            <person name="Vesth T.C."/>
            <person name="Nybo J."/>
            <person name="Theobald S."/>
            <person name="Brandl J."/>
            <person name="Frisvad J.C."/>
            <person name="Nielsen K.F."/>
            <person name="Lyhne E.K."/>
            <person name="Kogle M.E."/>
            <person name="Kuo A."/>
            <person name="Riley R."/>
            <person name="Clum A."/>
            <person name="Nolan M."/>
            <person name="Lipzen A."/>
            <person name="Salamov A."/>
            <person name="Henrissat B."/>
            <person name="Wiebenga A."/>
            <person name="De Vries R.P."/>
            <person name="Grigoriev I.V."/>
            <person name="Mortensen U.H."/>
            <person name="Andersen M.R."/>
            <person name="Baker S.E."/>
        </authorList>
    </citation>
    <scope>NUCLEOTIDE SEQUENCE [LARGE SCALE GENOMIC DNA]</scope>
    <source>
        <strain evidence="2">CBS 113365</strain>
    </source>
</reference>
<evidence type="ECO:0000313" key="2">
    <source>
        <dbReference type="EMBL" id="PYH74040.1"/>
    </source>
</evidence>
<feature type="compositionally biased region" description="Basic and acidic residues" evidence="1">
    <location>
        <begin position="67"/>
        <end position="80"/>
    </location>
</feature>
<dbReference type="RefSeq" id="XP_025567834.1">
    <property type="nucleotide sequence ID" value="XM_025705379.1"/>
</dbReference>
<feature type="region of interest" description="Disordered" evidence="1">
    <location>
        <begin position="34"/>
        <end position="95"/>
    </location>
</feature>
<dbReference type="EMBL" id="KZ821614">
    <property type="protein sequence ID" value="PYH74040.1"/>
    <property type="molecule type" value="Genomic_DNA"/>
</dbReference>
<organism evidence="2 3">
    <name type="scientific">Aspergillus vadensis (strain CBS 113365 / IMI 142717 / IBT 24658)</name>
    <dbReference type="NCBI Taxonomy" id="1448311"/>
    <lineage>
        <taxon>Eukaryota</taxon>
        <taxon>Fungi</taxon>
        <taxon>Dikarya</taxon>
        <taxon>Ascomycota</taxon>
        <taxon>Pezizomycotina</taxon>
        <taxon>Eurotiomycetes</taxon>
        <taxon>Eurotiomycetidae</taxon>
        <taxon>Eurotiales</taxon>
        <taxon>Aspergillaceae</taxon>
        <taxon>Aspergillus</taxon>
        <taxon>Aspergillus subgen. Circumdati</taxon>
    </lineage>
</organism>
<dbReference type="AlphaFoldDB" id="A0A319BS46"/>
<accession>A0A319BS46</accession>
<protein>
    <submittedName>
        <fullName evidence="2">Uncharacterized protein</fullName>
    </submittedName>
</protein>
<keyword evidence="3" id="KW-1185">Reference proteome</keyword>
<evidence type="ECO:0000256" key="1">
    <source>
        <dbReference type="SAM" id="MobiDB-lite"/>
    </source>
</evidence>
<evidence type="ECO:0000313" key="3">
    <source>
        <dbReference type="Proteomes" id="UP000248405"/>
    </source>
</evidence>